<organism evidence="8 9">
    <name type="scientific">Frigoribacterium faeni</name>
    <dbReference type="NCBI Taxonomy" id="145483"/>
    <lineage>
        <taxon>Bacteria</taxon>
        <taxon>Bacillati</taxon>
        <taxon>Actinomycetota</taxon>
        <taxon>Actinomycetes</taxon>
        <taxon>Micrococcales</taxon>
        <taxon>Microbacteriaceae</taxon>
        <taxon>Frigoribacterium</taxon>
    </lineage>
</organism>
<feature type="transmembrane region" description="Helical" evidence="7">
    <location>
        <begin position="365"/>
        <end position="388"/>
    </location>
</feature>
<dbReference type="RefSeq" id="WP_167627386.1">
    <property type="nucleotide sequence ID" value="NZ_BAAAHR010000003.1"/>
</dbReference>
<dbReference type="GO" id="GO:0005886">
    <property type="term" value="C:plasma membrane"/>
    <property type="evidence" value="ECO:0007669"/>
    <property type="project" value="UniProtKB-SubCell"/>
</dbReference>
<feature type="transmembrane region" description="Helical" evidence="7">
    <location>
        <begin position="113"/>
        <end position="135"/>
    </location>
</feature>
<keyword evidence="5 7" id="KW-0472">Membrane</keyword>
<sequence>MSAGRSAAGPIPSVRPAFRDANVLRWLLGYGTGLLGDQVYYVTLSWTAVQIATPTQVGLILAAGAVPRAALLIVGGAVADRYGAKRTALLSDAARVLVMAAVTLVVLADAPSIALLVGLTIVFGVIDALFLPAAGALPPRIVSPTELARVQSMRSLLQRMALVGGPPLAGFLVAQHGVVVAFGATVLLFAVSVAALAATRLLVPAGASSSPGAHAHAEARAGADAGAGVEPTDAPASPRDGPVVPPGDGSARAARPGLLADTLEGLRYVAGHRLLLPMLVVVAIAEIAIAGPLNTGLPLLSSSQGWGAAGVGWILAGFGAGATATALTITIVGRVPHAGRISLVAVMVMGPSLGAIGASSTLGGAVVAAGVAGLGSGVCATLLSTFVLTSSDPAQLGRVMGLMSFASFGGAPIAYAVTGVLADLTSAGTTFVVSGVAVTLVGAAALFDARLRTAELP</sequence>
<evidence type="ECO:0000256" key="2">
    <source>
        <dbReference type="ARBA" id="ARBA00022475"/>
    </source>
</evidence>
<feature type="transmembrane region" description="Helical" evidence="7">
    <location>
        <begin position="57"/>
        <end position="77"/>
    </location>
</feature>
<evidence type="ECO:0000256" key="7">
    <source>
        <dbReference type="SAM" id="Phobius"/>
    </source>
</evidence>
<dbReference type="GO" id="GO:0022857">
    <property type="term" value="F:transmembrane transporter activity"/>
    <property type="evidence" value="ECO:0007669"/>
    <property type="project" value="InterPro"/>
</dbReference>
<dbReference type="Pfam" id="PF07690">
    <property type="entry name" value="MFS_1"/>
    <property type="match status" value="1"/>
</dbReference>
<dbReference type="Gene3D" id="1.20.1250.20">
    <property type="entry name" value="MFS general substrate transporter like domains"/>
    <property type="match status" value="1"/>
</dbReference>
<proteinExistence type="predicted"/>
<evidence type="ECO:0000313" key="8">
    <source>
        <dbReference type="EMBL" id="MBA8813783.1"/>
    </source>
</evidence>
<dbReference type="PANTHER" id="PTHR23513:SF17">
    <property type="entry name" value="MEMBRANE PROTEIN"/>
    <property type="match status" value="1"/>
</dbReference>
<comment type="caution">
    <text evidence="8">The sequence shown here is derived from an EMBL/GenBank/DDBJ whole genome shotgun (WGS) entry which is preliminary data.</text>
</comment>
<feature type="transmembrane region" description="Helical" evidence="7">
    <location>
        <begin position="180"/>
        <end position="203"/>
    </location>
</feature>
<reference evidence="8 9" key="1">
    <citation type="submission" date="2020-07" db="EMBL/GenBank/DDBJ databases">
        <title>Sequencing the genomes of 1000 actinobacteria strains.</title>
        <authorList>
            <person name="Klenk H.-P."/>
        </authorList>
    </citation>
    <scope>NUCLEOTIDE SEQUENCE [LARGE SCALE GENOMIC DNA]</scope>
    <source>
        <strain evidence="8 9">DSM 10309</strain>
    </source>
</reference>
<feature type="transmembrane region" description="Helical" evidence="7">
    <location>
        <begin position="341"/>
        <end position="359"/>
    </location>
</feature>
<comment type="subcellular location">
    <subcellularLocation>
        <location evidence="1">Cell membrane</location>
        <topology evidence="1">Multi-pass membrane protein</topology>
    </subcellularLocation>
</comment>
<dbReference type="InterPro" id="IPR011701">
    <property type="entry name" value="MFS"/>
</dbReference>
<feature type="region of interest" description="Disordered" evidence="6">
    <location>
        <begin position="213"/>
        <end position="250"/>
    </location>
</feature>
<accession>A0A7W3JJ42</accession>
<evidence type="ECO:0000313" key="9">
    <source>
        <dbReference type="Proteomes" id="UP000522688"/>
    </source>
</evidence>
<dbReference type="CDD" id="cd06173">
    <property type="entry name" value="MFS_MefA_like"/>
    <property type="match status" value="1"/>
</dbReference>
<evidence type="ECO:0000256" key="4">
    <source>
        <dbReference type="ARBA" id="ARBA00022989"/>
    </source>
</evidence>
<keyword evidence="2" id="KW-1003">Cell membrane</keyword>
<keyword evidence="4 7" id="KW-1133">Transmembrane helix</keyword>
<dbReference type="AlphaFoldDB" id="A0A7W3JJ42"/>
<feature type="transmembrane region" description="Helical" evidence="7">
    <location>
        <begin position="274"/>
        <end position="293"/>
    </location>
</feature>
<protein>
    <submittedName>
        <fullName evidence="8">MFS family permease</fullName>
    </submittedName>
</protein>
<feature type="transmembrane region" description="Helical" evidence="7">
    <location>
        <begin position="305"/>
        <end position="329"/>
    </location>
</feature>
<feature type="transmembrane region" description="Helical" evidence="7">
    <location>
        <begin position="428"/>
        <end position="447"/>
    </location>
</feature>
<evidence type="ECO:0000256" key="3">
    <source>
        <dbReference type="ARBA" id="ARBA00022692"/>
    </source>
</evidence>
<dbReference type="EMBL" id="JACGWW010000002">
    <property type="protein sequence ID" value="MBA8813783.1"/>
    <property type="molecule type" value="Genomic_DNA"/>
</dbReference>
<feature type="transmembrane region" description="Helical" evidence="7">
    <location>
        <begin position="400"/>
        <end position="422"/>
    </location>
</feature>
<evidence type="ECO:0000256" key="6">
    <source>
        <dbReference type="SAM" id="MobiDB-lite"/>
    </source>
</evidence>
<evidence type="ECO:0000256" key="1">
    <source>
        <dbReference type="ARBA" id="ARBA00004651"/>
    </source>
</evidence>
<keyword evidence="3 7" id="KW-0812">Transmembrane</keyword>
<gene>
    <name evidence="8" type="ORF">FB463_002032</name>
</gene>
<evidence type="ECO:0000256" key="5">
    <source>
        <dbReference type="ARBA" id="ARBA00023136"/>
    </source>
</evidence>
<dbReference type="PANTHER" id="PTHR23513">
    <property type="entry name" value="INTEGRAL MEMBRANE EFFLUX PROTEIN-RELATED"/>
    <property type="match status" value="1"/>
</dbReference>
<name>A0A7W3JJ42_9MICO</name>
<dbReference type="Proteomes" id="UP000522688">
    <property type="component" value="Unassembled WGS sequence"/>
</dbReference>
<dbReference type="InterPro" id="IPR036259">
    <property type="entry name" value="MFS_trans_sf"/>
</dbReference>
<dbReference type="SUPFAM" id="SSF103473">
    <property type="entry name" value="MFS general substrate transporter"/>
    <property type="match status" value="1"/>
</dbReference>
<feature type="compositionally biased region" description="Low complexity" evidence="6">
    <location>
        <begin position="240"/>
        <end position="249"/>
    </location>
</feature>